<evidence type="ECO:0000256" key="1">
    <source>
        <dbReference type="ARBA" id="ARBA00001971"/>
    </source>
</evidence>
<dbReference type="GO" id="GO:0020037">
    <property type="term" value="F:heme binding"/>
    <property type="evidence" value="ECO:0007669"/>
    <property type="project" value="InterPro"/>
</dbReference>
<dbReference type="PANTHER" id="PTHR24305">
    <property type="entry name" value="CYTOCHROME P450"/>
    <property type="match status" value="1"/>
</dbReference>
<dbReference type="OrthoDB" id="2789670at2759"/>
<evidence type="ECO:0000256" key="5">
    <source>
        <dbReference type="RuleBase" id="RU000461"/>
    </source>
</evidence>
<protein>
    <submittedName>
        <fullName evidence="7">Cytochrome P450 monooxygenase</fullName>
    </submittedName>
</protein>
<comment type="similarity">
    <text evidence="5">Belongs to the cytochrome P450 family.</text>
</comment>
<organism evidence="7 8">
    <name type="scientific">Massarina eburnea CBS 473.64</name>
    <dbReference type="NCBI Taxonomy" id="1395130"/>
    <lineage>
        <taxon>Eukaryota</taxon>
        <taxon>Fungi</taxon>
        <taxon>Dikarya</taxon>
        <taxon>Ascomycota</taxon>
        <taxon>Pezizomycotina</taxon>
        <taxon>Dothideomycetes</taxon>
        <taxon>Pleosporomycetidae</taxon>
        <taxon>Pleosporales</taxon>
        <taxon>Massarineae</taxon>
        <taxon>Massarinaceae</taxon>
        <taxon>Massarina</taxon>
    </lineage>
</organism>
<evidence type="ECO:0000256" key="2">
    <source>
        <dbReference type="ARBA" id="ARBA00022723"/>
    </source>
</evidence>
<feature type="transmembrane region" description="Helical" evidence="6">
    <location>
        <begin position="6"/>
        <end position="31"/>
    </location>
</feature>
<dbReference type="PRINTS" id="PR00463">
    <property type="entry name" value="EP450I"/>
</dbReference>
<evidence type="ECO:0000256" key="6">
    <source>
        <dbReference type="SAM" id="Phobius"/>
    </source>
</evidence>
<evidence type="ECO:0000313" key="8">
    <source>
        <dbReference type="Proteomes" id="UP000799753"/>
    </source>
</evidence>
<dbReference type="Pfam" id="PF00067">
    <property type="entry name" value="p450"/>
    <property type="match status" value="1"/>
</dbReference>
<keyword evidence="6" id="KW-0472">Membrane</keyword>
<dbReference type="PROSITE" id="PS00086">
    <property type="entry name" value="CYTOCHROME_P450"/>
    <property type="match status" value="1"/>
</dbReference>
<keyword evidence="3 4" id="KW-0408">Iron</keyword>
<keyword evidence="6" id="KW-0812">Transmembrane</keyword>
<dbReference type="PRINTS" id="PR00385">
    <property type="entry name" value="P450"/>
</dbReference>
<keyword evidence="4 5" id="KW-0349">Heme</keyword>
<proteinExistence type="inferred from homology"/>
<dbReference type="GO" id="GO:0016705">
    <property type="term" value="F:oxidoreductase activity, acting on paired donors, with incorporation or reduction of molecular oxygen"/>
    <property type="evidence" value="ECO:0007669"/>
    <property type="project" value="InterPro"/>
</dbReference>
<feature type="binding site" description="axial binding residue" evidence="4">
    <location>
        <position position="470"/>
    </location>
    <ligand>
        <name>heme</name>
        <dbReference type="ChEBI" id="CHEBI:30413"/>
    </ligand>
    <ligandPart>
        <name>Fe</name>
        <dbReference type="ChEBI" id="CHEBI:18248"/>
    </ligandPart>
</feature>
<dbReference type="Gene3D" id="1.10.630.10">
    <property type="entry name" value="Cytochrome P450"/>
    <property type="match status" value="1"/>
</dbReference>
<dbReference type="InterPro" id="IPR002401">
    <property type="entry name" value="Cyt_P450_E_grp-I"/>
</dbReference>
<evidence type="ECO:0000256" key="4">
    <source>
        <dbReference type="PIRSR" id="PIRSR602401-1"/>
    </source>
</evidence>
<keyword evidence="8" id="KW-1185">Reference proteome</keyword>
<dbReference type="InterPro" id="IPR017972">
    <property type="entry name" value="Cyt_P450_CS"/>
</dbReference>
<dbReference type="SUPFAM" id="SSF48264">
    <property type="entry name" value="Cytochrome P450"/>
    <property type="match status" value="1"/>
</dbReference>
<sequence length="530" mass="60147">MSSAIISLSYAAVFGAGVFLYLVLHPVIVYFRDVNGLRRFPNMHPLSGISYIPFMVLAHGGARSTYLSKLHQKDPVIRTGPNSLSYGDLRAIKDIYGHNTRCTKDNSYVITSGSHYHLADVIDKHDHARKRKTLSSAYAIKNLEGWEHKVADKTDKLVKHLDKYCTAPLKPGEAVKPEDVNIDYRKWTNFFTLDAIADIGLSEKLNFLDNGHDRVTGRRLDGTTYECDLRECLYQNARKQSLLVWPYEWYPLINKVSNIVPFYNRMAKFAQAWDGIPVELSHRRLQRYHAGEKLDDFFEALMHDKNGHPNNLEWGEIVAEVSIMMNAGSATTAIAMANVLYQLIKNPEKLNKAVEEIDSALEDDEEDESSVIAYDKVKYLPYLRACLDESLRLFPPTPHGLPRQTPAEGANILGDYIPGGVSVAMSAFVAHRQESLFPQADKYIPERWLGEEGKALQPYFLAFSAGARGCIGRNISYLEQTVVLASVLRRYEFALSSPDWQIERLETMNWLLGEMPVKVWRRERKTALNG</sequence>
<dbReference type="PANTHER" id="PTHR24305:SF172">
    <property type="entry name" value="P450, PUTATIVE (EUROFUNG)-RELATED"/>
    <property type="match status" value="1"/>
</dbReference>
<keyword evidence="5" id="KW-0560">Oxidoreductase</keyword>
<keyword evidence="5 7" id="KW-0503">Monooxygenase</keyword>
<dbReference type="InterPro" id="IPR036396">
    <property type="entry name" value="Cyt_P450_sf"/>
</dbReference>
<reference evidence="7" key="1">
    <citation type="journal article" date="2020" name="Stud. Mycol.">
        <title>101 Dothideomycetes genomes: a test case for predicting lifestyles and emergence of pathogens.</title>
        <authorList>
            <person name="Haridas S."/>
            <person name="Albert R."/>
            <person name="Binder M."/>
            <person name="Bloem J."/>
            <person name="Labutti K."/>
            <person name="Salamov A."/>
            <person name="Andreopoulos B."/>
            <person name="Baker S."/>
            <person name="Barry K."/>
            <person name="Bills G."/>
            <person name="Bluhm B."/>
            <person name="Cannon C."/>
            <person name="Castanera R."/>
            <person name="Culley D."/>
            <person name="Daum C."/>
            <person name="Ezra D."/>
            <person name="Gonzalez J."/>
            <person name="Henrissat B."/>
            <person name="Kuo A."/>
            <person name="Liang C."/>
            <person name="Lipzen A."/>
            <person name="Lutzoni F."/>
            <person name="Magnuson J."/>
            <person name="Mondo S."/>
            <person name="Nolan M."/>
            <person name="Ohm R."/>
            <person name="Pangilinan J."/>
            <person name="Park H.-J."/>
            <person name="Ramirez L."/>
            <person name="Alfaro M."/>
            <person name="Sun H."/>
            <person name="Tritt A."/>
            <person name="Yoshinaga Y."/>
            <person name="Zwiers L.-H."/>
            <person name="Turgeon B."/>
            <person name="Goodwin S."/>
            <person name="Spatafora J."/>
            <person name="Crous P."/>
            <person name="Grigoriev I."/>
        </authorList>
    </citation>
    <scope>NUCLEOTIDE SEQUENCE</scope>
    <source>
        <strain evidence="7">CBS 473.64</strain>
    </source>
</reference>
<evidence type="ECO:0000256" key="3">
    <source>
        <dbReference type="ARBA" id="ARBA00023004"/>
    </source>
</evidence>
<dbReference type="GO" id="GO:0005506">
    <property type="term" value="F:iron ion binding"/>
    <property type="evidence" value="ECO:0007669"/>
    <property type="project" value="InterPro"/>
</dbReference>
<keyword evidence="6" id="KW-1133">Transmembrane helix</keyword>
<name>A0A6A6SFU5_9PLEO</name>
<dbReference type="InterPro" id="IPR001128">
    <property type="entry name" value="Cyt_P450"/>
</dbReference>
<dbReference type="EMBL" id="MU006777">
    <property type="protein sequence ID" value="KAF2645791.1"/>
    <property type="molecule type" value="Genomic_DNA"/>
</dbReference>
<evidence type="ECO:0000313" key="7">
    <source>
        <dbReference type="EMBL" id="KAF2645791.1"/>
    </source>
</evidence>
<dbReference type="GO" id="GO:0004497">
    <property type="term" value="F:monooxygenase activity"/>
    <property type="evidence" value="ECO:0007669"/>
    <property type="project" value="UniProtKB-KW"/>
</dbReference>
<comment type="cofactor">
    <cofactor evidence="1 4">
        <name>heme</name>
        <dbReference type="ChEBI" id="CHEBI:30413"/>
    </cofactor>
</comment>
<dbReference type="Proteomes" id="UP000799753">
    <property type="component" value="Unassembled WGS sequence"/>
</dbReference>
<dbReference type="InterPro" id="IPR050121">
    <property type="entry name" value="Cytochrome_P450_monoxygenase"/>
</dbReference>
<keyword evidence="2 4" id="KW-0479">Metal-binding</keyword>
<accession>A0A6A6SFU5</accession>
<dbReference type="AlphaFoldDB" id="A0A6A6SFU5"/>
<dbReference type="CDD" id="cd11061">
    <property type="entry name" value="CYP67-like"/>
    <property type="match status" value="1"/>
</dbReference>
<gene>
    <name evidence="7" type="ORF">P280DRAFT_388649</name>
</gene>